<dbReference type="EMBL" id="JBHUOK010000033">
    <property type="protein sequence ID" value="MFD2791451.1"/>
    <property type="molecule type" value="Genomic_DNA"/>
</dbReference>
<dbReference type="Proteomes" id="UP001597532">
    <property type="component" value="Unassembled WGS sequence"/>
</dbReference>
<gene>
    <name evidence="1" type="ORF">ACFS1K_16885</name>
</gene>
<comment type="caution">
    <text evidence="1">The sequence shown here is derived from an EMBL/GenBank/DDBJ whole genome shotgun (WGS) entry which is preliminary data.</text>
</comment>
<sequence length="130" mass="15043">MFVGFGFLCTINAQQDCSLGIGASNMDTLIQVFQLRAEQKVKLEEYQAAVGVETQLLEDERKELFETHPQSTPDDLMTLASKYKVLEDKMKAVFKKYDLKLLGLFNEKQYQRYLSLCREVSRQPLRVPQE</sequence>
<accession>A0ABW5VKD0</accession>
<dbReference type="RefSeq" id="WP_251808344.1">
    <property type="nucleotide sequence ID" value="NZ_CP166679.1"/>
</dbReference>
<name>A0ABW5VKD0_9FLAO</name>
<evidence type="ECO:0008006" key="3">
    <source>
        <dbReference type="Google" id="ProtNLM"/>
    </source>
</evidence>
<proteinExistence type="predicted"/>
<evidence type="ECO:0000313" key="2">
    <source>
        <dbReference type="Proteomes" id="UP001597532"/>
    </source>
</evidence>
<organism evidence="1 2">
    <name type="scientific">Arenibacter antarcticus</name>
    <dbReference type="NCBI Taxonomy" id="2040469"/>
    <lineage>
        <taxon>Bacteria</taxon>
        <taxon>Pseudomonadati</taxon>
        <taxon>Bacteroidota</taxon>
        <taxon>Flavobacteriia</taxon>
        <taxon>Flavobacteriales</taxon>
        <taxon>Flavobacteriaceae</taxon>
        <taxon>Arenibacter</taxon>
    </lineage>
</organism>
<reference evidence="2" key="1">
    <citation type="journal article" date="2019" name="Int. J. Syst. Evol. Microbiol.">
        <title>The Global Catalogue of Microorganisms (GCM) 10K type strain sequencing project: providing services to taxonomists for standard genome sequencing and annotation.</title>
        <authorList>
            <consortium name="The Broad Institute Genomics Platform"/>
            <consortium name="The Broad Institute Genome Sequencing Center for Infectious Disease"/>
            <person name="Wu L."/>
            <person name="Ma J."/>
        </authorList>
    </citation>
    <scope>NUCLEOTIDE SEQUENCE [LARGE SCALE GENOMIC DNA]</scope>
    <source>
        <strain evidence="2">KCTC 52924</strain>
    </source>
</reference>
<evidence type="ECO:0000313" key="1">
    <source>
        <dbReference type="EMBL" id="MFD2791451.1"/>
    </source>
</evidence>
<protein>
    <recommendedName>
        <fullName evidence="3">LTXXQ motif family protein</fullName>
    </recommendedName>
</protein>
<keyword evidence="2" id="KW-1185">Reference proteome</keyword>